<sequence>MDSPLTSLTMPINRCDLVLKVARPSRTRDIILDIETLGDVAESVVLSIGAASIDVIDGRYEVYSTFYSVLPFAEQFSLGRVSTPDTMKKFWPTVTDRRASEVFIDSAQTPFECREVLTSLSEWILQVAGEEAIVHGCGPSFDNAIIRNLCDNLKMPLPWKFRNEGCLRTALRSVAGVERIKSKIPHHALEDAIAEAQTLCLIQHSLGPNPPVRFITI</sequence>
<dbReference type="Proteomes" id="UP001065047">
    <property type="component" value="Unassembled WGS sequence"/>
</dbReference>
<evidence type="ECO:0000259" key="1">
    <source>
        <dbReference type="Pfam" id="PF16473"/>
    </source>
</evidence>
<organism evidence="2 3">
    <name type="scientific">Acetobacter malorum DSM 14337</name>
    <dbReference type="NCBI Taxonomy" id="1307910"/>
    <lineage>
        <taxon>Bacteria</taxon>
        <taxon>Pseudomonadati</taxon>
        <taxon>Pseudomonadota</taxon>
        <taxon>Alphaproteobacteria</taxon>
        <taxon>Acetobacterales</taxon>
        <taxon>Acetobacteraceae</taxon>
        <taxon>Acetobacter</taxon>
    </lineage>
</organism>
<dbReference type="Gene3D" id="3.30.420.10">
    <property type="entry name" value="Ribonuclease H-like superfamily/Ribonuclease H"/>
    <property type="match status" value="1"/>
</dbReference>
<dbReference type="InterPro" id="IPR012337">
    <property type="entry name" value="RNaseH-like_sf"/>
</dbReference>
<gene>
    <name evidence="2" type="ORF">AA14337_3151</name>
</gene>
<evidence type="ECO:0000313" key="2">
    <source>
        <dbReference type="EMBL" id="GBQ85740.1"/>
    </source>
</evidence>
<dbReference type="InterPro" id="IPR036397">
    <property type="entry name" value="RNaseH_sf"/>
</dbReference>
<dbReference type="GeneID" id="29557805"/>
<reference evidence="2" key="1">
    <citation type="submission" date="2013-04" db="EMBL/GenBank/DDBJ databases">
        <title>The genome sequencing project of 58 acetic acid bacteria.</title>
        <authorList>
            <person name="Okamoto-Kainuma A."/>
            <person name="Ishikawa M."/>
            <person name="Umino S."/>
            <person name="Koizumi Y."/>
            <person name="Shiwa Y."/>
            <person name="Yoshikawa H."/>
            <person name="Matsutani M."/>
            <person name="Matsushita K."/>
        </authorList>
    </citation>
    <scope>NUCLEOTIDE SEQUENCE</scope>
    <source>
        <strain evidence="2">DSM 14337</strain>
    </source>
</reference>
<dbReference type="SUPFAM" id="SSF53098">
    <property type="entry name" value="Ribonuclease H-like"/>
    <property type="match status" value="1"/>
</dbReference>
<dbReference type="Pfam" id="PF16473">
    <property type="entry name" value="Rv2179c-like"/>
    <property type="match status" value="1"/>
</dbReference>
<name>A0ABQ0PZW5_9PROT</name>
<accession>A0ABQ0PZW5</accession>
<dbReference type="InterPro" id="IPR033390">
    <property type="entry name" value="Rv2179c-like"/>
</dbReference>
<dbReference type="EMBL" id="BAPF01000054">
    <property type="protein sequence ID" value="GBQ85740.1"/>
    <property type="molecule type" value="Genomic_DNA"/>
</dbReference>
<feature type="domain" description="3'-5' exoribonuclease Rv2179c-like" evidence="1">
    <location>
        <begin position="30"/>
        <end position="199"/>
    </location>
</feature>
<proteinExistence type="predicted"/>
<dbReference type="RefSeq" id="WP_061506349.1">
    <property type="nucleotide sequence ID" value="NZ_BAPF01000054.1"/>
</dbReference>
<comment type="caution">
    <text evidence="2">The sequence shown here is derived from an EMBL/GenBank/DDBJ whole genome shotgun (WGS) entry which is preliminary data.</text>
</comment>
<protein>
    <recommendedName>
        <fullName evidence="1">3'-5' exoribonuclease Rv2179c-like domain-containing protein</fullName>
    </recommendedName>
</protein>
<evidence type="ECO:0000313" key="3">
    <source>
        <dbReference type="Proteomes" id="UP001065047"/>
    </source>
</evidence>
<keyword evidence="3" id="KW-1185">Reference proteome</keyword>